<dbReference type="PANTHER" id="PTHR44591">
    <property type="entry name" value="STRESS RESPONSE REGULATOR PROTEIN 1"/>
    <property type="match status" value="1"/>
</dbReference>
<dbReference type="GO" id="GO:0000160">
    <property type="term" value="P:phosphorelay signal transduction system"/>
    <property type="evidence" value="ECO:0007669"/>
    <property type="project" value="InterPro"/>
</dbReference>
<name>A0A6I3KG81_9HYPH</name>
<dbReference type="InterPro" id="IPR050595">
    <property type="entry name" value="Bact_response_regulator"/>
</dbReference>
<evidence type="ECO:0000313" key="4">
    <source>
        <dbReference type="EMBL" id="MTD94635.1"/>
    </source>
</evidence>
<dbReference type="RefSeq" id="WP_154739030.1">
    <property type="nucleotide sequence ID" value="NZ_WMBQ01000001.1"/>
</dbReference>
<evidence type="ECO:0000313" key="5">
    <source>
        <dbReference type="Proteomes" id="UP000440694"/>
    </source>
</evidence>
<dbReference type="Proteomes" id="UP000440694">
    <property type="component" value="Unassembled WGS sequence"/>
</dbReference>
<dbReference type="Gene3D" id="3.40.50.2300">
    <property type="match status" value="1"/>
</dbReference>
<feature type="domain" description="Response regulatory" evidence="3">
    <location>
        <begin position="9"/>
        <end position="168"/>
    </location>
</feature>
<evidence type="ECO:0000256" key="1">
    <source>
        <dbReference type="ARBA" id="ARBA00022553"/>
    </source>
</evidence>
<evidence type="ECO:0000259" key="3">
    <source>
        <dbReference type="PROSITE" id="PS50110"/>
    </source>
</evidence>
<dbReference type="InterPro" id="IPR011006">
    <property type="entry name" value="CheY-like_superfamily"/>
</dbReference>
<keyword evidence="5" id="KW-1185">Reference proteome</keyword>
<dbReference type="SUPFAM" id="SSF52172">
    <property type="entry name" value="CheY-like"/>
    <property type="match status" value="1"/>
</dbReference>
<sequence length="323" mass="36519">MTPFYHPTSILVLDDDPLFLESLDFQFSEEVSCQTFTRPDAALEHLRAQSTQHPNFARYFKDVSDMDLGSETRFGDRLLRLQLSELRSVIEDRARQQRVSVAVVDYDMPKMTGVEFCRAIRDLPVRTILLTGKAGLETAISAFNEGVIDCFLQKQDSGVTVALRREIKRLQEEYFADISAPIASALALQRPCFFSDPSFVALLKEVMEKNSIVEHYVCAGPPGVMMRDADGNESFLLVSDGERVNNQCEAAETQQAPADMVQLLRTRKAQAWFPTQEGLYHPDYEKNWARFIWPAQLLPGSGAWSYSVIRHGQTVEEPLSRTA</sequence>
<reference evidence="4 5" key="1">
    <citation type="submission" date="2019-11" db="EMBL/GenBank/DDBJ databases">
        <title>Identification of a novel strain.</title>
        <authorList>
            <person name="Xu Q."/>
            <person name="Wang G."/>
        </authorList>
    </citation>
    <scope>NUCLEOTIDE SEQUENCE [LARGE SCALE GENOMIC DNA]</scope>
    <source>
        <strain evidence="5">xq</strain>
    </source>
</reference>
<dbReference type="EMBL" id="WMBQ01000001">
    <property type="protein sequence ID" value="MTD94635.1"/>
    <property type="molecule type" value="Genomic_DNA"/>
</dbReference>
<dbReference type="PROSITE" id="PS50110">
    <property type="entry name" value="RESPONSE_REGULATORY"/>
    <property type="match status" value="1"/>
</dbReference>
<dbReference type="Pfam" id="PF00072">
    <property type="entry name" value="Response_reg"/>
    <property type="match status" value="1"/>
</dbReference>
<feature type="modified residue" description="4-aspartylphosphate" evidence="2">
    <location>
        <position position="105"/>
    </location>
</feature>
<gene>
    <name evidence="4" type="ORF">GIW81_09860</name>
</gene>
<dbReference type="InterPro" id="IPR001789">
    <property type="entry name" value="Sig_transdc_resp-reg_receiver"/>
</dbReference>
<keyword evidence="1 2" id="KW-0597">Phosphoprotein</keyword>
<evidence type="ECO:0000256" key="2">
    <source>
        <dbReference type="PROSITE-ProRule" id="PRU00169"/>
    </source>
</evidence>
<dbReference type="PANTHER" id="PTHR44591:SF19">
    <property type="entry name" value="TWO-COMPONENT RESPONSE REGULATOR-RELATED"/>
    <property type="match status" value="1"/>
</dbReference>
<protein>
    <submittedName>
        <fullName evidence="4">Response regulator</fullName>
    </submittedName>
</protein>
<comment type="caution">
    <text evidence="4">The sequence shown here is derived from an EMBL/GenBank/DDBJ whole genome shotgun (WGS) entry which is preliminary data.</text>
</comment>
<proteinExistence type="predicted"/>
<dbReference type="AlphaFoldDB" id="A0A6I3KG81"/>
<organism evidence="4 5">
    <name type="scientific">Hyphomicrobium album</name>
    <dbReference type="NCBI Taxonomy" id="2665159"/>
    <lineage>
        <taxon>Bacteria</taxon>
        <taxon>Pseudomonadati</taxon>
        <taxon>Pseudomonadota</taxon>
        <taxon>Alphaproteobacteria</taxon>
        <taxon>Hyphomicrobiales</taxon>
        <taxon>Hyphomicrobiaceae</taxon>
        <taxon>Hyphomicrobium</taxon>
    </lineage>
</organism>
<accession>A0A6I3KG81</accession>